<dbReference type="GO" id="GO:0003677">
    <property type="term" value="F:DNA binding"/>
    <property type="evidence" value="ECO:0007669"/>
    <property type="project" value="InterPro"/>
</dbReference>
<sequence>MSISGSANRSSEVEGVRAYTKPNLSDREIEVLLAWFCCDTKANVAKRLYISLGTVNTHLARVRHKYESVGRSASTKAALVARALQDGFVCVEDL</sequence>
<evidence type="ECO:0000313" key="2">
    <source>
        <dbReference type="EMBL" id="NMN95078.1"/>
    </source>
</evidence>
<dbReference type="AlphaFoldDB" id="A0A848KC20"/>
<keyword evidence="3" id="KW-1185">Reference proteome</keyword>
<evidence type="ECO:0000313" key="3">
    <source>
        <dbReference type="Proteomes" id="UP000535543"/>
    </source>
</evidence>
<protein>
    <submittedName>
        <fullName evidence="2">LuxR family transcriptional regulator</fullName>
    </submittedName>
</protein>
<dbReference type="Gene3D" id="1.10.10.10">
    <property type="entry name" value="Winged helix-like DNA-binding domain superfamily/Winged helix DNA-binding domain"/>
    <property type="match status" value="1"/>
</dbReference>
<gene>
    <name evidence="2" type="ORF">FGL95_08525</name>
</gene>
<dbReference type="EMBL" id="VCQU01000002">
    <property type="protein sequence ID" value="NMN95078.1"/>
    <property type="molecule type" value="Genomic_DNA"/>
</dbReference>
<feature type="domain" description="HTH luxR-type" evidence="1">
    <location>
        <begin position="21"/>
        <end position="78"/>
    </location>
</feature>
<reference evidence="2 3" key="1">
    <citation type="submission" date="2019-05" db="EMBL/GenBank/DDBJ databases">
        <authorList>
            <person name="Lee S.D."/>
        </authorList>
    </citation>
    <scope>NUCLEOTIDE SEQUENCE [LARGE SCALE GENOMIC DNA]</scope>
    <source>
        <strain evidence="2 3">YC2-7</strain>
    </source>
</reference>
<dbReference type="SUPFAM" id="SSF46894">
    <property type="entry name" value="C-terminal effector domain of the bipartite response regulators"/>
    <property type="match status" value="1"/>
</dbReference>
<comment type="caution">
    <text evidence="2">The sequence shown here is derived from an EMBL/GenBank/DDBJ whole genome shotgun (WGS) entry which is preliminary data.</text>
</comment>
<reference evidence="2 3" key="2">
    <citation type="submission" date="2020-06" db="EMBL/GenBank/DDBJ databases">
        <title>Antribacter stalactiti gen. nov., sp. nov., a new member of the family Nacardiaceae isolated from a cave.</title>
        <authorList>
            <person name="Kim I.S."/>
        </authorList>
    </citation>
    <scope>NUCLEOTIDE SEQUENCE [LARGE SCALE GENOMIC DNA]</scope>
    <source>
        <strain evidence="2 3">YC2-7</strain>
    </source>
</reference>
<dbReference type="InterPro" id="IPR016032">
    <property type="entry name" value="Sig_transdc_resp-reg_C-effctor"/>
</dbReference>
<dbReference type="Proteomes" id="UP000535543">
    <property type="component" value="Unassembled WGS sequence"/>
</dbReference>
<dbReference type="InterPro" id="IPR036388">
    <property type="entry name" value="WH-like_DNA-bd_sf"/>
</dbReference>
<accession>A0A848KC20</accession>
<organism evidence="2 3">
    <name type="scientific">Antrihabitans stalactiti</name>
    <dbReference type="NCBI Taxonomy" id="2584121"/>
    <lineage>
        <taxon>Bacteria</taxon>
        <taxon>Bacillati</taxon>
        <taxon>Actinomycetota</taxon>
        <taxon>Actinomycetes</taxon>
        <taxon>Mycobacteriales</taxon>
        <taxon>Nocardiaceae</taxon>
        <taxon>Antrihabitans</taxon>
    </lineage>
</organism>
<evidence type="ECO:0000259" key="1">
    <source>
        <dbReference type="SMART" id="SM00421"/>
    </source>
</evidence>
<dbReference type="Pfam" id="PF00196">
    <property type="entry name" value="GerE"/>
    <property type="match status" value="1"/>
</dbReference>
<dbReference type="InterPro" id="IPR000792">
    <property type="entry name" value="Tscrpt_reg_LuxR_C"/>
</dbReference>
<name>A0A848KC20_9NOCA</name>
<dbReference type="GO" id="GO:0006355">
    <property type="term" value="P:regulation of DNA-templated transcription"/>
    <property type="evidence" value="ECO:0007669"/>
    <property type="project" value="InterPro"/>
</dbReference>
<dbReference type="RefSeq" id="WP_169585777.1">
    <property type="nucleotide sequence ID" value="NZ_VCQU01000002.1"/>
</dbReference>
<proteinExistence type="predicted"/>
<dbReference type="SMART" id="SM00421">
    <property type="entry name" value="HTH_LUXR"/>
    <property type="match status" value="1"/>
</dbReference>